<dbReference type="Gene3D" id="6.10.250.690">
    <property type="match status" value="1"/>
</dbReference>
<dbReference type="GO" id="GO:0032993">
    <property type="term" value="C:protein-DNA complex"/>
    <property type="evidence" value="ECO:0007669"/>
    <property type="project" value="TreeGrafter"/>
</dbReference>
<dbReference type="SMART" id="SM00448">
    <property type="entry name" value="REC"/>
    <property type="match status" value="1"/>
</dbReference>
<name>E8LGF8_9FIRM</name>
<dbReference type="SUPFAM" id="SSF46894">
    <property type="entry name" value="C-terminal effector domain of the bipartite response regulators"/>
    <property type="match status" value="1"/>
</dbReference>
<evidence type="ECO:0000256" key="3">
    <source>
        <dbReference type="ARBA" id="ARBA00023015"/>
    </source>
</evidence>
<dbReference type="GO" id="GO:0000156">
    <property type="term" value="F:phosphorelay response regulator activity"/>
    <property type="evidence" value="ECO:0007669"/>
    <property type="project" value="TreeGrafter"/>
</dbReference>
<keyword evidence="3" id="KW-0805">Transcription regulation</keyword>
<dbReference type="OrthoDB" id="152576at2"/>
<feature type="modified residue" description="4-aspartylphosphate" evidence="6">
    <location>
        <position position="50"/>
    </location>
</feature>
<protein>
    <submittedName>
        <fullName evidence="10">Response regulator receiver domain protein</fullName>
    </submittedName>
</protein>
<reference evidence="10 11" key="1">
    <citation type="submission" date="2011-01" db="EMBL/GenBank/DDBJ databases">
        <authorList>
            <person name="Weinstock G."/>
            <person name="Sodergren E."/>
            <person name="Clifton S."/>
            <person name="Fulton L."/>
            <person name="Fulton B."/>
            <person name="Courtney L."/>
            <person name="Fronick C."/>
            <person name="Harrison M."/>
            <person name="Strong C."/>
            <person name="Farmer C."/>
            <person name="Delahaunty K."/>
            <person name="Markovic C."/>
            <person name="Hall O."/>
            <person name="Minx P."/>
            <person name="Tomlinson C."/>
            <person name="Mitreva M."/>
            <person name="Hou S."/>
            <person name="Chen J."/>
            <person name="Wollam A."/>
            <person name="Pepin K.H."/>
            <person name="Johnson M."/>
            <person name="Bhonagiri V."/>
            <person name="Zhang X."/>
            <person name="Suruliraj S."/>
            <person name="Warren W."/>
            <person name="Chinwalla A."/>
            <person name="Mardis E.R."/>
            <person name="Wilson R.K."/>
        </authorList>
    </citation>
    <scope>NUCLEOTIDE SEQUENCE [LARGE SCALE GENOMIC DNA]</scope>
    <source>
        <strain evidence="10 11">YIT 12067</strain>
    </source>
</reference>
<dbReference type="InterPro" id="IPR016032">
    <property type="entry name" value="Sig_transdc_resp-reg_C-effctor"/>
</dbReference>
<organism evidence="10 11">
    <name type="scientific">Phascolarctobacterium succinatutens YIT 12067</name>
    <dbReference type="NCBI Taxonomy" id="626939"/>
    <lineage>
        <taxon>Bacteria</taxon>
        <taxon>Bacillati</taxon>
        <taxon>Bacillota</taxon>
        <taxon>Negativicutes</taxon>
        <taxon>Acidaminococcales</taxon>
        <taxon>Acidaminococcaceae</taxon>
        <taxon>Phascolarctobacterium</taxon>
    </lineage>
</organism>
<evidence type="ECO:0000313" key="10">
    <source>
        <dbReference type="EMBL" id="EFY04114.1"/>
    </source>
</evidence>
<evidence type="ECO:0000256" key="6">
    <source>
        <dbReference type="PROSITE-ProRule" id="PRU00169"/>
    </source>
</evidence>
<evidence type="ECO:0000259" key="9">
    <source>
        <dbReference type="PROSITE" id="PS51755"/>
    </source>
</evidence>
<evidence type="ECO:0000256" key="2">
    <source>
        <dbReference type="ARBA" id="ARBA00023012"/>
    </source>
</evidence>
<evidence type="ECO:0000256" key="4">
    <source>
        <dbReference type="ARBA" id="ARBA00023125"/>
    </source>
</evidence>
<sequence length="228" mass="25794">MIFCVEDEQNICELEVYTLQSVGMEAQGCSSGRELFALLEKQVPELIVLDIMLPDEDGVSILRRLRADKRYSNIPVIMATAKGSEFDKVKGLDSGADDYIAKPFGMLEMVARIKAVLRRCAAPRRDEDDEETIRIGRLEVKQMEHKVSVGGSEVVLTLKEYELLRKFLQHPGIVFSRDKLLNDIWGYEFSGETRTVDVHIRTLRQKLGEAGELIETIRGVGYRMAAVK</sequence>
<dbReference type="InterPro" id="IPR001789">
    <property type="entry name" value="Sig_transdc_resp-reg_receiver"/>
</dbReference>
<dbReference type="InterPro" id="IPR011006">
    <property type="entry name" value="CheY-like_superfamily"/>
</dbReference>
<dbReference type="Pfam" id="PF00072">
    <property type="entry name" value="Response_reg"/>
    <property type="match status" value="1"/>
</dbReference>
<dbReference type="PROSITE" id="PS50110">
    <property type="entry name" value="RESPONSE_REGULATORY"/>
    <property type="match status" value="1"/>
</dbReference>
<feature type="DNA-binding region" description="OmpR/PhoB-type" evidence="7">
    <location>
        <begin position="130"/>
        <end position="226"/>
    </location>
</feature>
<feature type="domain" description="OmpR/PhoB-type" evidence="9">
    <location>
        <begin position="130"/>
        <end position="226"/>
    </location>
</feature>
<gene>
    <name evidence="10" type="ORF">HMPREF9443_01974</name>
</gene>
<proteinExistence type="predicted"/>
<dbReference type="PANTHER" id="PTHR48111">
    <property type="entry name" value="REGULATOR OF RPOS"/>
    <property type="match status" value="1"/>
</dbReference>
<dbReference type="SUPFAM" id="SSF52172">
    <property type="entry name" value="CheY-like"/>
    <property type="match status" value="1"/>
</dbReference>
<dbReference type="RefSeq" id="WP_009146310.1">
    <property type="nucleotide sequence ID" value="NZ_GL830930.1"/>
</dbReference>
<dbReference type="GO" id="GO:0005829">
    <property type="term" value="C:cytosol"/>
    <property type="evidence" value="ECO:0007669"/>
    <property type="project" value="TreeGrafter"/>
</dbReference>
<keyword evidence="2" id="KW-0902">Two-component regulatory system</keyword>
<keyword evidence="1 6" id="KW-0597">Phosphoprotein</keyword>
<feature type="domain" description="Response regulatory" evidence="8">
    <location>
        <begin position="1"/>
        <end position="117"/>
    </location>
</feature>
<dbReference type="eggNOG" id="COG0745">
    <property type="taxonomic scope" value="Bacteria"/>
</dbReference>
<keyword evidence="11" id="KW-1185">Reference proteome</keyword>
<evidence type="ECO:0000259" key="8">
    <source>
        <dbReference type="PROSITE" id="PS50110"/>
    </source>
</evidence>
<dbReference type="PANTHER" id="PTHR48111:SF40">
    <property type="entry name" value="PHOSPHATE REGULON TRANSCRIPTIONAL REGULATORY PROTEIN PHOB"/>
    <property type="match status" value="1"/>
</dbReference>
<dbReference type="FunFam" id="1.10.10.10:FF:000018">
    <property type="entry name" value="DNA-binding response regulator ResD"/>
    <property type="match status" value="1"/>
</dbReference>
<dbReference type="SMART" id="SM00862">
    <property type="entry name" value="Trans_reg_C"/>
    <property type="match status" value="1"/>
</dbReference>
<keyword evidence="4 7" id="KW-0238">DNA-binding</keyword>
<keyword evidence="5" id="KW-0804">Transcription</keyword>
<dbReference type="InterPro" id="IPR001867">
    <property type="entry name" value="OmpR/PhoB-type_DNA-bd"/>
</dbReference>
<dbReference type="InterPro" id="IPR039420">
    <property type="entry name" value="WalR-like"/>
</dbReference>
<dbReference type="Proteomes" id="UP000004923">
    <property type="component" value="Unassembled WGS sequence"/>
</dbReference>
<dbReference type="AlphaFoldDB" id="E8LGF8"/>
<dbReference type="InterPro" id="IPR036388">
    <property type="entry name" value="WH-like_DNA-bd_sf"/>
</dbReference>
<accession>E8LGF8</accession>
<evidence type="ECO:0000256" key="1">
    <source>
        <dbReference type="ARBA" id="ARBA00022553"/>
    </source>
</evidence>
<comment type="caution">
    <text evidence="10">The sequence shown here is derived from an EMBL/GenBank/DDBJ whole genome shotgun (WGS) entry which is preliminary data.</text>
</comment>
<dbReference type="GO" id="GO:0000976">
    <property type="term" value="F:transcription cis-regulatory region binding"/>
    <property type="evidence" value="ECO:0007669"/>
    <property type="project" value="TreeGrafter"/>
</dbReference>
<evidence type="ECO:0000256" key="7">
    <source>
        <dbReference type="PROSITE-ProRule" id="PRU01091"/>
    </source>
</evidence>
<dbReference type="Pfam" id="PF00486">
    <property type="entry name" value="Trans_reg_C"/>
    <property type="match status" value="1"/>
</dbReference>
<dbReference type="EMBL" id="AEVN01000102">
    <property type="protein sequence ID" value="EFY04114.1"/>
    <property type="molecule type" value="Genomic_DNA"/>
</dbReference>
<evidence type="ECO:0000256" key="5">
    <source>
        <dbReference type="ARBA" id="ARBA00023163"/>
    </source>
</evidence>
<dbReference type="Gene3D" id="1.10.10.10">
    <property type="entry name" value="Winged helix-like DNA-binding domain superfamily/Winged helix DNA-binding domain"/>
    <property type="match status" value="1"/>
</dbReference>
<evidence type="ECO:0000313" key="11">
    <source>
        <dbReference type="Proteomes" id="UP000004923"/>
    </source>
</evidence>
<dbReference type="GO" id="GO:0006355">
    <property type="term" value="P:regulation of DNA-templated transcription"/>
    <property type="evidence" value="ECO:0007669"/>
    <property type="project" value="InterPro"/>
</dbReference>
<dbReference type="CDD" id="cd00383">
    <property type="entry name" value="trans_reg_C"/>
    <property type="match status" value="1"/>
</dbReference>
<dbReference type="HOGENOM" id="CLU_000445_30_4_9"/>
<dbReference type="Gene3D" id="3.40.50.2300">
    <property type="match status" value="1"/>
</dbReference>
<dbReference type="PROSITE" id="PS51755">
    <property type="entry name" value="OMPR_PHOB"/>
    <property type="match status" value="1"/>
</dbReference>